<dbReference type="Proteomes" id="UP000237056">
    <property type="component" value="Unassembled WGS sequence"/>
</dbReference>
<name>A0A2S4N4M7_9FLAO</name>
<keyword evidence="2" id="KW-1185">Reference proteome</keyword>
<dbReference type="OrthoDB" id="1821427at2"/>
<dbReference type="EMBL" id="PQNY01000030">
    <property type="protein sequence ID" value="POS00688.1"/>
    <property type="molecule type" value="Genomic_DNA"/>
</dbReference>
<proteinExistence type="predicted"/>
<organism evidence="1 2">
    <name type="scientific">Flavobacterium croceum DSM 17960</name>
    <dbReference type="NCBI Taxonomy" id="1121886"/>
    <lineage>
        <taxon>Bacteria</taxon>
        <taxon>Pseudomonadati</taxon>
        <taxon>Bacteroidota</taxon>
        <taxon>Flavobacteriia</taxon>
        <taxon>Flavobacteriales</taxon>
        <taxon>Flavobacteriaceae</taxon>
        <taxon>Flavobacterium</taxon>
    </lineage>
</organism>
<gene>
    <name evidence="1" type="ORF">Q361_1301</name>
</gene>
<sequence>MGKIKCKCGHIIVDQTDNISYKGYILPDSKVLKVLNVFTESIDNLTDSIIQNKRDKWIKENFSDSYPKNLKNSDMIHDLIIDILVETTQDIFECENCGRIAIEYGNENKIIFFSPDNTDTKGIFNE</sequence>
<evidence type="ECO:0000313" key="1">
    <source>
        <dbReference type="EMBL" id="POS00688.1"/>
    </source>
</evidence>
<comment type="caution">
    <text evidence="1">The sequence shown here is derived from an EMBL/GenBank/DDBJ whole genome shotgun (WGS) entry which is preliminary data.</text>
</comment>
<dbReference type="RefSeq" id="WP_103727092.1">
    <property type="nucleotide sequence ID" value="NZ_PQNY01000030.1"/>
</dbReference>
<reference evidence="1 2" key="1">
    <citation type="submission" date="2018-01" db="EMBL/GenBank/DDBJ databases">
        <title>Genomic Encyclopedia of Type Strains, Phase I: the one thousand microbial genomes (KMG-I) project.</title>
        <authorList>
            <person name="Goeker M."/>
        </authorList>
    </citation>
    <scope>NUCLEOTIDE SEQUENCE [LARGE SCALE GENOMIC DNA]</scope>
    <source>
        <strain evidence="1 2">DSM 17960</strain>
    </source>
</reference>
<evidence type="ECO:0000313" key="2">
    <source>
        <dbReference type="Proteomes" id="UP000237056"/>
    </source>
</evidence>
<protein>
    <submittedName>
        <fullName evidence="1">Uncharacterized protein</fullName>
    </submittedName>
</protein>
<dbReference type="AlphaFoldDB" id="A0A2S4N4M7"/>
<accession>A0A2S4N4M7</accession>